<dbReference type="InterPro" id="IPR019734">
    <property type="entry name" value="TPR_rpt"/>
</dbReference>
<protein>
    <recommendedName>
        <fullName evidence="7">Tetratricopeptide repeat protein 27</fullName>
    </recommendedName>
</protein>
<reference evidence="5 6" key="1">
    <citation type="submission" date="2020-08" db="EMBL/GenBank/DDBJ databases">
        <title>Aphidius gifuensis genome sequencing and assembly.</title>
        <authorList>
            <person name="Du Z."/>
        </authorList>
    </citation>
    <scope>NUCLEOTIDE SEQUENCE [LARGE SCALE GENOMIC DNA]</scope>
    <source>
        <strain evidence="5">YNYX2018</strain>
        <tissue evidence="5">Adults</tissue>
    </source>
</reference>
<keyword evidence="6" id="KW-1185">Reference proteome</keyword>
<sequence length="796" mass="93307">MKLEDKDEELKLLLDFKVNDCPEDNVIHYKNILGELSKKLELDSIFIAEKSLDFIIKEQIVDNYDNCKLWLDLGIASLYVFIQINWTGPDVSNELPAWCIKKSEEALVELSLDDQCNENVKNLELLLLGKTIFSNENLQKICVTTFWWLFRANVIHQRILEEDSSIIIDETEKIIDKISKQVDIWNFTDDNYHKTLFNIEVSQFWLLYRRVQNVETSLKDCESSSKLIIELNSAMGKRTKYQINEKPQLFLLIKNEKTNYDFISCPKLPKSVNLNDDLRLENIHFSDDVERPKLGTIEEAIVLTKCVYLQIYQPHDKLTEEELMPYLNTIIENTKNWSIKMEALRRRCLLEMRDKRTVERALSQSEHLLGQYNETSPNVGHRSYQIFSSGMKPIWYFKEILADSMLNLGMVKGALKLYLELRQWEQVIVCYTLLDLRHKAAEIIRQELNKNETVKLWCLLGDAEQNTKHYETAWKLSNEKSSRVQRHWGFYYFSKQNYPEAIPHLKLSADLNNIQENVWIRLGFASLQVENWNLAATSYRRYCALEQTNFEAWNNLAKAYIKLGDKPRAWRSLQDAVKCNYDKWEIWDNLMVVSIDLGYFSEVLRCYHRILDLKGKHVDIQVLEILTKSIIKNVKCKDSDGNVENSMKYLLKSLEFYGRLTSLVHNDPDIWRFYAELTLLQNTDVNYQKAAQYLQRAYRASVADPRWYQNIQSTKIVLELCDSLADTCLTCSIKTTQDTQIRSILGSAKLSLQSVITKVKQEDLINNEDVNILLDKLENKFKIITEKIDNVNQVLN</sequence>
<keyword evidence="4" id="KW-0175">Coiled coil</keyword>
<evidence type="ECO:0000256" key="2">
    <source>
        <dbReference type="ARBA" id="ARBA00022803"/>
    </source>
</evidence>
<dbReference type="Proteomes" id="UP000639338">
    <property type="component" value="Unassembled WGS sequence"/>
</dbReference>
<dbReference type="OrthoDB" id="1936594at2759"/>
<organism evidence="5 6">
    <name type="scientific">Aphidius gifuensis</name>
    <name type="common">Parasitoid wasp</name>
    <dbReference type="NCBI Taxonomy" id="684658"/>
    <lineage>
        <taxon>Eukaryota</taxon>
        <taxon>Metazoa</taxon>
        <taxon>Ecdysozoa</taxon>
        <taxon>Arthropoda</taxon>
        <taxon>Hexapoda</taxon>
        <taxon>Insecta</taxon>
        <taxon>Pterygota</taxon>
        <taxon>Neoptera</taxon>
        <taxon>Endopterygota</taxon>
        <taxon>Hymenoptera</taxon>
        <taxon>Apocrita</taxon>
        <taxon>Ichneumonoidea</taxon>
        <taxon>Braconidae</taxon>
        <taxon>Aphidiinae</taxon>
        <taxon>Aphidius</taxon>
    </lineage>
</organism>
<evidence type="ECO:0000313" key="5">
    <source>
        <dbReference type="EMBL" id="KAF7993408.1"/>
    </source>
</evidence>
<feature type="coiled-coil region" evidence="4">
    <location>
        <begin position="767"/>
        <end position="794"/>
    </location>
</feature>
<dbReference type="PANTHER" id="PTHR16193">
    <property type="entry name" value="TETRATRICOPEPTIDE REPEAT PROTEIN 27"/>
    <property type="match status" value="1"/>
</dbReference>
<evidence type="ECO:0000313" key="6">
    <source>
        <dbReference type="Proteomes" id="UP000639338"/>
    </source>
</evidence>
<evidence type="ECO:0008006" key="7">
    <source>
        <dbReference type="Google" id="ProtNLM"/>
    </source>
</evidence>
<gene>
    <name evidence="5" type="ORF">HCN44_007911</name>
</gene>
<evidence type="ECO:0000256" key="1">
    <source>
        <dbReference type="ARBA" id="ARBA00022737"/>
    </source>
</evidence>
<name>A0A835CTL3_APHGI</name>
<dbReference type="Gene3D" id="1.25.40.10">
    <property type="entry name" value="Tetratricopeptide repeat domain"/>
    <property type="match status" value="1"/>
</dbReference>
<keyword evidence="2" id="KW-0802">TPR repeat</keyword>
<evidence type="ECO:0000256" key="4">
    <source>
        <dbReference type="SAM" id="Coils"/>
    </source>
</evidence>
<dbReference type="PANTHER" id="PTHR16193:SF0">
    <property type="entry name" value="TETRATRICOPEPTIDE REPEAT PROTEIN 27"/>
    <property type="match status" value="1"/>
</dbReference>
<comment type="similarity">
    <text evidence="3">Belongs to the TTC27 family.</text>
</comment>
<evidence type="ECO:0000256" key="3">
    <source>
        <dbReference type="ARBA" id="ARBA00024020"/>
    </source>
</evidence>
<dbReference type="SMART" id="SM00028">
    <property type="entry name" value="TPR"/>
    <property type="match status" value="4"/>
</dbReference>
<proteinExistence type="inferred from homology"/>
<keyword evidence="1" id="KW-0677">Repeat</keyword>
<accession>A0A835CTL3</accession>
<dbReference type="AlphaFoldDB" id="A0A835CTL3"/>
<dbReference type="EMBL" id="JACMRX010000003">
    <property type="protein sequence ID" value="KAF7993408.1"/>
    <property type="molecule type" value="Genomic_DNA"/>
</dbReference>
<dbReference type="InterPro" id="IPR011990">
    <property type="entry name" value="TPR-like_helical_dom_sf"/>
</dbReference>
<dbReference type="SUPFAM" id="SSF48452">
    <property type="entry name" value="TPR-like"/>
    <property type="match status" value="1"/>
</dbReference>
<comment type="caution">
    <text evidence="5">The sequence shown here is derived from an EMBL/GenBank/DDBJ whole genome shotgun (WGS) entry which is preliminary data.</text>
</comment>
<dbReference type="InterPro" id="IPR044244">
    <property type="entry name" value="TTC27/Emw1"/>
</dbReference>